<evidence type="ECO:0000313" key="6">
    <source>
        <dbReference type="Proteomes" id="UP001138500"/>
    </source>
</evidence>
<dbReference type="PROSITE" id="PS50102">
    <property type="entry name" value="RRM"/>
    <property type="match status" value="1"/>
</dbReference>
<dbReference type="GO" id="GO:0005730">
    <property type="term" value="C:nucleolus"/>
    <property type="evidence" value="ECO:0007669"/>
    <property type="project" value="TreeGrafter"/>
</dbReference>
<feature type="compositionally biased region" description="Basic and acidic residues" evidence="3">
    <location>
        <begin position="278"/>
        <end position="293"/>
    </location>
</feature>
<keyword evidence="1 2" id="KW-0694">RNA-binding</keyword>
<gene>
    <name evidence="5" type="ORF">Tdes44962_MAKER05565</name>
</gene>
<dbReference type="SUPFAM" id="SSF54928">
    <property type="entry name" value="RNA-binding domain, RBD"/>
    <property type="match status" value="1"/>
</dbReference>
<dbReference type="FunFam" id="3.30.70.330:FF:000376">
    <property type="entry name" value="Putative RNA binding protein"/>
    <property type="match status" value="1"/>
</dbReference>
<dbReference type="InterPro" id="IPR035979">
    <property type="entry name" value="RBD_domain_sf"/>
</dbReference>
<sequence>MLQEELSRKDKKALRDAERHKKGKKRKHEETVEQVEAVDDKADLSKDFLPLETGEGDATETALASKKSKSKKRKQSNVQAEERIAPSQDETSAADSKSKKRRKVAKEPQTEGAEGADGAAGAGDAKKKDRFIVFVGNLPYDTTDASLAAHFTKIAPAAIRHRTDPKTKKSKGFAFLEFDGYDRMKTCLKLYHHSEFDPATYEGEKNAAGAQQGGRGKKAKGPRKINVELTAGGGGKTEGRREKIKAKNVRLEEQRQRRAELERKEKLKAEKKKAAAGGEERAKQEGPRAEAKSEGAAGDNAGMHPSRLARMQG</sequence>
<reference evidence="5 6" key="2">
    <citation type="journal article" date="2021" name="Curr. Genet.">
        <title>Genetic response to nitrogen starvation in the aggressive Eucalyptus foliar pathogen Teratosphaeria destructans.</title>
        <authorList>
            <person name="Havenga M."/>
            <person name="Wingfield B.D."/>
            <person name="Wingfield M.J."/>
            <person name="Dreyer L.L."/>
            <person name="Roets F."/>
            <person name="Aylward J."/>
        </authorList>
    </citation>
    <scope>NUCLEOTIDE SEQUENCE [LARGE SCALE GENOMIC DNA]</scope>
    <source>
        <strain evidence="5">CMW44962</strain>
    </source>
</reference>
<dbReference type="InterPro" id="IPR000504">
    <property type="entry name" value="RRM_dom"/>
</dbReference>
<evidence type="ECO:0000313" key="5">
    <source>
        <dbReference type="EMBL" id="KAH9816989.1"/>
    </source>
</evidence>
<dbReference type="AlphaFoldDB" id="A0A9W7SJM3"/>
<keyword evidence="6" id="KW-1185">Reference proteome</keyword>
<evidence type="ECO:0000256" key="2">
    <source>
        <dbReference type="PROSITE-ProRule" id="PRU00176"/>
    </source>
</evidence>
<dbReference type="InterPro" id="IPR012677">
    <property type="entry name" value="Nucleotide-bd_a/b_plait_sf"/>
</dbReference>
<dbReference type="EMBL" id="RIBY02002400">
    <property type="protein sequence ID" value="KAH9816989.1"/>
    <property type="molecule type" value="Genomic_DNA"/>
</dbReference>
<name>A0A9W7SJM3_9PEZI</name>
<dbReference type="PANTHER" id="PTHR23236:SF51">
    <property type="entry name" value="NUCLEOLAR PROTEIN 6"/>
    <property type="match status" value="1"/>
</dbReference>
<evidence type="ECO:0000259" key="4">
    <source>
        <dbReference type="PROSITE" id="PS50102"/>
    </source>
</evidence>
<evidence type="ECO:0000256" key="1">
    <source>
        <dbReference type="ARBA" id="ARBA00022884"/>
    </source>
</evidence>
<dbReference type="GO" id="GO:0042274">
    <property type="term" value="P:ribosomal small subunit biogenesis"/>
    <property type="evidence" value="ECO:0007669"/>
    <property type="project" value="TreeGrafter"/>
</dbReference>
<dbReference type="Pfam" id="PF00076">
    <property type="entry name" value="RRM_1"/>
    <property type="match status" value="1"/>
</dbReference>
<feature type="domain" description="RRM" evidence="4">
    <location>
        <begin position="131"/>
        <end position="232"/>
    </location>
</feature>
<feature type="region of interest" description="Disordered" evidence="3">
    <location>
        <begin position="205"/>
        <end position="313"/>
    </location>
</feature>
<feature type="compositionally biased region" description="Low complexity" evidence="3">
    <location>
        <begin position="111"/>
        <end position="123"/>
    </location>
</feature>
<accession>A0A9W7SJM3</accession>
<dbReference type="Gene3D" id="3.30.70.330">
    <property type="match status" value="1"/>
</dbReference>
<comment type="caution">
    <text evidence="5">The sequence shown here is derived from an EMBL/GenBank/DDBJ whole genome shotgun (WGS) entry which is preliminary data.</text>
</comment>
<organism evidence="5 6">
    <name type="scientific">Teratosphaeria destructans</name>
    <dbReference type="NCBI Taxonomy" id="418781"/>
    <lineage>
        <taxon>Eukaryota</taxon>
        <taxon>Fungi</taxon>
        <taxon>Dikarya</taxon>
        <taxon>Ascomycota</taxon>
        <taxon>Pezizomycotina</taxon>
        <taxon>Dothideomycetes</taxon>
        <taxon>Dothideomycetidae</taxon>
        <taxon>Mycosphaerellales</taxon>
        <taxon>Teratosphaeriaceae</taxon>
        <taxon>Teratosphaeria</taxon>
    </lineage>
</organism>
<feature type="compositionally biased region" description="Basic residues" evidence="3">
    <location>
        <begin position="66"/>
        <end position="75"/>
    </location>
</feature>
<feature type="region of interest" description="Disordered" evidence="3">
    <location>
        <begin position="1"/>
        <end position="125"/>
    </location>
</feature>
<dbReference type="CDD" id="cd12400">
    <property type="entry name" value="RRM_Nop6"/>
    <property type="match status" value="1"/>
</dbReference>
<protein>
    <submittedName>
        <fullName evidence="5">RNA-binding protein</fullName>
    </submittedName>
</protein>
<reference evidence="5 6" key="1">
    <citation type="journal article" date="2018" name="IMA Fungus">
        <title>IMA Genome-F 10: Nine draft genome sequences of Claviceps purpurea s.lat., including C. arundinis, C. humidiphila, and C. cf. spartinae, pseudomolecules for the pitch canker pathogen Fusarium circinatum, draft genome of Davidsoniella eucalypti, Grosmannia galeiformis, Quambalaria eucalypti, and Teratosphaeria destructans.</title>
        <authorList>
            <person name="Wingfield B.D."/>
            <person name="Liu M."/>
            <person name="Nguyen H.D."/>
            <person name="Lane F.A."/>
            <person name="Morgan S.W."/>
            <person name="De Vos L."/>
            <person name="Wilken P.M."/>
            <person name="Duong T.A."/>
            <person name="Aylward J."/>
            <person name="Coetzee M.P."/>
            <person name="Dadej K."/>
            <person name="De Beer Z.W."/>
            <person name="Findlay W."/>
            <person name="Havenga M."/>
            <person name="Kolarik M."/>
            <person name="Menzies J.G."/>
            <person name="Naidoo K."/>
            <person name="Pochopski O."/>
            <person name="Shoukouhi P."/>
            <person name="Santana Q.C."/>
            <person name="Seifert K.A."/>
            <person name="Soal N."/>
            <person name="Steenkamp E.T."/>
            <person name="Tatham C.T."/>
            <person name="van der Nest M.A."/>
            <person name="Wingfield M.J."/>
        </authorList>
    </citation>
    <scope>NUCLEOTIDE SEQUENCE [LARGE SCALE GENOMIC DNA]</scope>
    <source>
        <strain evidence="5">CMW44962</strain>
    </source>
</reference>
<feature type="compositionally biased region" description="Basic and acidic residues" evidence="3">
    <location>
        <begin position="249"/>
        <end position="268"/>
    </location>
</feature>
<dbReference type="InterPro" id="IPR034228">
    <property type="entry name" value="Nop6_RRM"/>
</dbReference>
<proteinExistence type="predicted"/>
<dbReference type="PANTHER" id="PTHR23236">
    <property type="entry name" value="EUKARYOTIC TRANSLATION INITIATION FACTOR 4B/4H"/>
    <property type="match status" value="1"/>
</dbReference>
<dbReference type="GO" id="GO:0019843">
    <property type="term" value="F:rRNA binding"/>
    <property type="evidence" value="ECO:0007669"/>
    <property type="project" value="TreeGrafter"/>
</dbReference>
<dbReference type="Proteomes" id="UP001138500">
    <property type="component" value="Unassembled WGS sequence"/>
</dbReference>
<dbReference type="OrthoDB" id="167718at2759"/>
<feature type="compositionally biased region" description="Basic and acidic residues" evidence="3">
    <location>
        <begin position="1"/>
        <end position="19"/>
    </location>
</feature>
<dbReference type="SMART" id="SM00360">
    <property type="entry name" value="RRM"/>
    <property type="match status" value="1"/>
</dbReference>
<evidence type="ECO:0000256" key="3">
    <source>
        <dbReference type="SAM" id="MobiDB-lite"/>
    </source>
</evidence>